<dbReference type="AlphaFoldDB" id="A0A6N9YST6"/>
<dbReference type="EMBL" id="JAAGOB010000015">
    <property type="protein sequence ID" value="NED98042.1"/>
    <property type="molecule type" value="Genomic_DNA"/>
</dbReference>
<feature type="region of interest" description="Disordered" evidence="1">
    <location>
        <begin position="383"/>
        <end position="420"/>
    </location>
</feature>
<proteinExistence type="predicted"/>
<evidence type="ECO:0000256" key="1">
    <source>
        <dbReference type="SAM" id="MobiDB-lite"/>
    </source>
</evidence>
<feature type="region of interest" description="Disordered" evidence="1">
    <location>
        <begin position="133"/>
        <end position="204"/>
    </location>
</feature>
<feature type="compositionally biased region" description="Gly residues" evidence="1">
    <location>
        <begin position="405"/>
        <end position="417"/>
    </location>
</feature>
<keyword evidence="3" id="KW-1185">Reference proteome</keyword>
<gene>
    <name evidence="2" type="ORF">G1H11_22340</name>
</gene>
<reference evidence="2 3" key="1">
    <citation type="submission" date="2020-02" db="EMBL/GenBank/DDBJ databases">
        <authorList>
            <person name="Li X.-J."/>
            <person name="Feng X.-M."/>
        </authorList>
    </citation>
    <scope>NUCLEOTIDE SEQUENCE [LARGE SCALE GENOMIC DNA]</scope>
    <source>
        <strain evidence="2 3">CGMCC 4.7225</strain>
    </source>
</reference>
<protein>
    <submittedName>
        <fullName evidence="2">Uncharacterized protein</fullName>
    </submittedName>
</protein>
<organism evidence="2 3">
    <name type="scientific">Phytoactinopolyspora alkaliphila</name>
    <dbReference type="NCBI Taxonomy" id="1783498"/>
    <lineage>
        <taxon>Bacteria</taxon>
        <taxon>Bacillati</taxon>
        <taxon>Actinomycetota</taxon>
        <taxon>Actinomycetes</taxon>
        <taxon>Jiangellales</taxon>
        <taxon>Jiangellaceae</taxon>
        <taxon>Phytoactinopolyspora</taxon>
    </lineage>
</organism>
<name>A0A6N9YST6_9ACTN</name>
<evidence type="ECO:0000313" key="3">
    <source>
        <dbReference type="Proteomes" id="UP000469185"/>
    </source>
</evidence>
<accession>A0A6N9YST6</accession>
<sequence>MFKGADVDGLDRIAQKIDQAVDFARTVLTILKMTVRALNAMSWTGWAKAFAIYLETVVIPWVQATMRALQSFSAVIKFASAMQKEVSGDAPRVAVPPTYQTPPLPPCGAENPPMLKQPDVVININVNGGGTGVQVSTPQLPGTIGVQPDRGGSTGTGGFRTMPDVAHLSPGSNTATGTGNGAASASGPHVSRPQPGGAVGGGVTGAGVTGPGVGSGSVGAGASGAGGAIATPPFVPGNGSLGGGSTGAGDGAAGGGAAGGGAAGGGAGFGAGTGGAGTAPGVTGSLGGSFSAGGHSGNVEVSRNADGTWSYEVGASGTVGTPKVSSTPIGSGGGSLDGADGPADSGGVLPSVDDGSGGNGAMLAAPLGLAGLAGLGAAALGNARGQAQPDGEETEEERSPSSFPGTGGYPGLGGTGGLDIAPAAGAGSDWALGDPGDDAARTDIAEGGALGAALDPEATPGTGVGHALTSGSDTGRYTAWVGTDGAYGFVGENVTYDTPYGQVTIERIELSGSAAGDPASAAVVLGWWEQVLGGEQFAGHSSVSLPPGPFLTCSPGELQTRGAAAVGTASAVWPVAA</sequence>
<evidence type="ECO:0000313" key="2">
    <source>
        <dbReference type="EMBL" id="NED98042.1"/>
    </source>
</evidence>
<feature type="region of interest" description="Disordered" evidence="1">
    <location>
        <begin position="315"/>
        <end position="353"/>
    </location>
</feature>
<dbReference type="Proteomes" id="UP000469185">
    <property type="component" value="Unassembled WGS sequence"/>
</dbReference>
<comment type="caution">
    <text evidence="2">The sequence shown here is derived from an EMBL/GenBank/DDBJ whole genome shotgun (WGS) entry which is preliminary data.</text>
</comment>
<feature type="compositionally biased region" description="Low complexity" evidence="1">
    <location>
        <begin position="169"/>
        <end position="188"/>
    </location>
</feature>
<feature type="compositionally biased region" description="Low complexity" evidence="1">
    <location>
        <begin position="337"/>
        <end position="347"/>
    </location>
</feature>
<dbReference type="RefSeq" id="WP_163820821.1">
    <property type="nucleotide sequence ID" value="NZ_JAAGOB010000015.1"/>
</dbReference>